<organism evidence="1 2">
    <name type="scientific">Zalaria obscura</name>
    <dbReference type="NCBI Taxonomy" id="2024903"/>
    <lineage>
        <taxon>Eukaryota</taxon>
        <taxon>Fungi</taxon>
        <taxon>Dikarya</taxon>
        <taxon>Ascomycota</taxon>
        <taxon>Pezizomycotina</taxon>
        <taxon>Dothideomycetes</taxon>
        <taxon>Dothideomycetidae</taxon>
        <taxon>Dothideales</taxon>
        <taxon>Zalariaceae</taxon>
        <taxon>Zalaria</taxon>
    </lineage>
</organism>
<reference evidence="1" key="1">
    <citation type="submission" date="2024-02" db="EMBL/GenBank/DDBJ databases">
        <title>Metagenome Assembled Genome of Zalaria obscura JY119.</title>
        <authorList>
            <person name="Vighnesh L."/>
            <person name="Jagadeeshwari U."/>
            <person name="Venkata Ramana C."/>
            <person name="Sasikala C."/>
        </authorList>
    </citation>
    <scope>NUCLEOTIDE SEQUENCE</scope>
    <source>
        <strain evidence="1">JY119</strain>
    </source>
</reference>
<name>A0ACC3SP84_9PEZI</name>
<accession>A0ACC3SP84</accession>
<evidence type="ECO:0000313" key="1">
    <source>
        <dbReference type="EMBL" id="KAK8222141.1"/>
    </source>
</evidence>
<proteinExistence type="predicted"/>
<protein>
    <submittedName>
        <fullName evidence="1">Uncharacterized protein</fullName>
    </submittedName>
</protein>
<dbReference type="Proteomes" id="UP001320706">
    <property type="component" value="Unassembled WGS sequence"/>
</dbReference>
<comment type="caution">
    <text evidence="1">The sequence shown here is derived from an EMBL/GenBank/DDBJ whole genome shotgun (WGS) entry which is preliminary data.</text>
</comment>
<sequence>MSKQRRNSDAQTSCPSIEDAMQREMLPMDFQVEASQGKSSWNTAKAIGAGSLKQFGLAPTTSIPQPAPEIAEETRSPVGKLAQEVEEPYITPAPVAQEEVPTKELIPSTSSTALAPSEPTAAPDSVSGTKQEDVERLETAPEFIAVDDPEKEGQGRKEVSQPSHLPVIHWTKQPEHFPVSSTIQLPSGTPKPIPRIQHEFTTESSTEQEDRLQKLKAIKDAASHAWAGYKEYAWLADEVRPVTGGKRDPFCGWAATLVDSLDTLWIMGLKDDFEEAVKGVEQIDFTTSKRKDLPLFEVTIRYLGGLLAAYDISGGQYKVLLDKAVELAEVLMGAFDTPNRMPMTYYHWMPTFASQPHRAGVRVVLAEIGSLNMEFTRLAQLTKEAKYYDAVARITDAFEEWQNREENGTLVDGMWPIYLDASGCEKPMQIQHSMLNGPQGLIASDDGIVAGEPVKAQGVKPGTGGVPAGTVDGNEEAEPLLGVGQAGVAKIAHWGDPLEEGSLDNKGSKDKLLEQANAIQGKDSSLIAAGEAGKAKIAHWGDPLEEGSLDDDAVKSEVRYEVRGGEGIHRRQLVDEANSAHNNLDQSATHKSGQELSKNTKSKEQEVCIPRGLDSTSKYGSDQFTLGAMSDSTYEYLPKQYLLLGGLEPKYRTMYEKAIDAATRYLLYRPMTPDNQDILFSGDWRAFHEPGKDGEAGKFKAEGQHLTCFAGGMYAMGAKLFGRDRDLELGAKLTEGCVWAYNVTATGIMPEALELVACDDAKHCRWNETKYWEVLDPWAASRTAIPDPTKQQSAAHATAAPEDEDESSASSVQPEIQPVDADFGSDSAYVANTHYKRQIELEDDDDDFAVGPAKPPSNAGSPVVEAAEPVTSVTPTVKSAYTPAAPLSHEEFVKKKIHDERLPPGFAKITNRMYILRPEAIESVFYMYRITGDPHWREVGWNMFTSIQDHTHTDHGNSAIDDVTMSAPVLKDQMESFWLAETLKYFFLLFSDPGVVSLDDWVLNTEAHPFRRPK</sequence>
<dbReference type="EMBL" id="JAMKPW020000001">
    <property type="protein sequence ID" value="KAK8222141.1"/>
    <property type="molecule type" value="Genomic_DNA"/>
</dbReference>
<keyword evidence="2" id="KW-1185">Reference proteome</keyword>
<evidence type="ECO:0000313" key="2">
    <source>
        <dbReference type="Proteomes" id="UP001320706"/>
    </source>
</evidence>
<gene>
    <name evidence="1" type="ORF">M8818_000312</name>
</gene>